<feature type="coiled-coil region" evidence="7">
    <location>
        <begin position="424"/>
        <end position="451"/>
    </location>
</feature>
<dbReference type="SUPFAM" id="SSF49599">
    <property type="entry name" value="TRAF domain-like"/>
    <property type="match status" value="1"/>
</dbReference>
<keyword evidence="15" id="KW-1185">Reference proteome</keyword>
<gene>
    <name evidence="13" type="ORF">OVN521_LOCUS23833</name>
    <name evidence="12" type="ORF">WKI299_LOCUS13787</name>
</gene>
<evidence type="ECO:0000256" key="5">
    <source>
        <dbReference type="ARBA" id="ARBA00022833"/>
    </source>
</evidence>
<dbReference type="GO" id="GO:0008270">
    <property type="term" value="F:zinc ion binding"/>
    <property type="evidence" value="ECO:0007669"/>
    <property type="project" value="UniProtKB-KW"/>
</dbReference>
<evidence type="ECO:0000256" key="6">
    <source>
        <dbReference type="PROSITE-ProRule" id="PRU00024"/>
    </source>
</evidence>
<keyword evidence="7" id="KW-0175">Coiled coil</keyword>
<feature type="compositionally biased region" description="Acidic residues" evidence="8">
    <location>
        <begin position="493"/>
        <end position="506"/>
    </location>
</feature>
<feature type="region of interest" description="Disordered" evidence="8">
    <location>
        <begin position="472"/>
        <end position="506"/>
    </location>
</feature>
<dbReference type="InterPro" id="IPR000315">
    <property type="entry name" value="Znf_B-box"/>
</dbReference>
<dbReference type="EMBL" id="CAJOBG010005507">
    <property type="protein sequence ID" value="CAF4155485.1"/>
    <property type="molecule type" value="Genomic_DNA"/>
</dbReference>
<evidence type="ECO:0000259" key="10">
    <source>
        <dbReference type="PROSITE" id="PS50119"/>
    </source>
</evidence>
<name>A0A816R460_9BILA</name>
<feature type="domain" description="B box-type" evidence="10">
    <location>
        <begin position="95"/>
        <end position="137"/>
    </location>
</feature>
<dbReference type="GO" id="GO:0070842">
    <property type="term" value="P:aggresome assembly"/>
    <property type="evidence" value="ECO:0007669"/>
    <property type="project" value="TreeGrafter"/>
</dbReference>
<keyword evidence="5" id="KW-0862">Zinc</keyword>
<comment type="subcellular location">
    <subcellularLocation>
        <location evidence="1">Cytoplasm</location>
    </subcellularLocation>
</comment>
<feature type="domain" description="RING-type" evidence="9">
    <location>
        <begin position="20"/>
        <end position="60"/>
    </location>
</feature>
<dbReference type="Gene3D" id="3.30.160.60">
    <property type="entry name" value="Classic Zinc Finger"/>
    <property type="match status" value="1"/>
</dbReference>
<dbReference type="GO" id="GO:0005164">
    <property type="term" value="F:tumor necrosis factor receptor binding"/>
    <property type="evidence" value="ECO:0007669"/>
    <property type="project" value="TreeGrafter"/>
</dbReference>
<dbReference type="InterPro" id="IPR008974">
    <property type="entry name" value="TRAF-like"/>
</dbReference>
<dbReference type="GO" id="GO:0031625">
    <property type="term" value="F:ubiquitin protein ligase binding"/>
    <property type="evidence" value="ECO:0007669"/>
    <property type="project" value="TreeGrafter"/>
</dbReference>
<dbReference type="PANTHER" id="PTHR36754:SF2">
    <property type="entry name" value="E3 UBIQUITIN-PROTEIN LIGASE TRIM37"/>
    <property type="match status" value="1"/>
</dbReference>
<evidence type="ECO:0000259" key="9">
    <source>
        <dbReference type="PROSITE" id="PS50089"/>
    </source>
</evidence>
<dbReference type="CDD" id="cd16619">
    <property type="entry name" value="mRING-HC-C4C4_TRIM37_C-VIII"/>
    <property type="match status" value="1"/>
</dbReference>
<dbReference type="InterPro" id="IPR001841">
    <property type="entry name" value="Znf_RING"/>
</dbReference>
<dbReference type="SMART" id="SM00336">
    <property type="entry name" value="BBOX"/>
    <property type="match status" value="1"/>
</dbReference>
<dbReference type="PROSITE" id="PS50119">
    <property type="entry name" value="ZF_BBOX"/>
    <property type="match status" value="1"/>
</dbReference>
<comment type="caution">
    <text evidence="12">The sequence shown here is derived from an EMBL/GenBank/DDBJ whole genome shotgun (WGS) entry which is preliminary data.</text>
</comment>
<dbReference type="PROSITE" id="PS50089">
    <property type="entry name" value="ZF_RING_2"/>
    <property type="match status" value="1"/>
</dbReference>
<dbReference type="EMBL" id="CAJNRF010005235">
    <property type="protein sequence ID" value="CAF2068928.1"/>
    <property type="molecule type" value="Genomic_DNA"/>
</dbReference>
<sequence length="655" mass="76064">MSSLSNGTNTVDSLAEVFRCFICMEKLSDARLCPHCSKLCCYPCIRRWLTDQHQQCPHCRATLRLHDLVNCRWAEEVTSQLDSLKINEMTKQKREEKDKCELHNETLTVYCSSCSKCICHQCALFNVTHTGHNFLPLDDVYKANISIINERLGHLKRRHVELICFTQDIERNSENVKAGKDERFREIRNAMYTMQLNLDEQFKMKLNTLNIQRTQMTSQTEFIEHALHDIEHRLSSNGKAEVIEKQQDLLNSIQMIYEKSKTIFVPTPISNDFPSEVVPRFNSSIFIIRNFSILQQAADPLYSQSLHVNGLTWRLKIYPNGNGTVEGIYLSVFLELTSGLNESSKYEYRIEMIHQLSKDPSKNIIREFTSDFEIGECWGYNRYFLLNALISEGFHNIANDTLILRFHVRPPTYQQESRDQQWYIKYLVNDNQQLNNEIKHLREKVLSLTANENSNTEINHEEENQIETVIDIADKDDDDEDEYTSIESAQMNSDDDDDDGDVFTENDVEQGSNLSFSDQSLHSEQNIPEEYSHRPNESPATRSTILETAKSNSTTPYDSVLFNEISPFTSDENFILADILERSVNEEQNIMLHLNDNQPTFSSVFTETTHNNNNQSGIMSSEFLVYHRPHRETSFNNFMLRNPQNFHSETSTDHD</sequence>
<dbReference type="PANTHER" id="PTHR36754">
    <property type="entry name" value="E3 UBIQUITIN-PROTEIN LIGASE TRIM37"/>
    <property type="match status" value="1"/>
</dbReference>
<dbReference type="InterPro" id="IPR053003">
    <property type="entry name" value="TRIM_RBCC_E3_ubiq-ligases"/>
</dbReference>
<feature type="domain" description="MATH" evidence="11">
    <location>
        <begin position="281"/>
        <end position="408"/>
    </location>
</feature>
<dbReference type="InterPro" id="IPR037299">
    <property type="entry name" value="TRIM37_MATH"/>
</dbReference>
<dbReference type="InterPro" id="IPR013083">
    <property type="entry name" value="Znf_RING/FYVE/PHD"/>
</dbReference>
<dbReference type="Gene3D" id="2.60.210.10">
    <property type="entry name" value="Apoptosis, Tumor Necrosis Factor Receptor Associated Protein 2, Chain A"/>
    <property type="match status" value="1"/>
</dbReference>
<dbReference type="GO" id="GO:0061630">
    <property type="term" value="F:ubiquitin protein ligase activity"/>
    <property type="evidence" value="ECO:0007669"/>
    <property type="project" value="TreeGrafter"/>
</dbReference>
<dbReference type="GO" id="GO:0051865">
    <property type="term" value="P:protein autoubiquitination"/>
    <property type="evidence" value="ECO:0007669"/>
    <property type="project" value="TreeGrafter"/>
</dbReference>
<keyword evidence="3" id="KW-0479">Metal-binding</keyword>
<keyword evidence="4 6" id="KW-0863">Zinc-finger</keyword>
<dbReference type="InterPro" id="IPR002083">
    <property type="entry name" value="MATH/TRAF_dom"/>
</dbReference>
<dbReference type="Pfam" id="PF00643">
    <property type="entry name" value="zf-B_box"/>
    <property type="match status" value="1"/>
</dbReference>
<dbReference type="SUPFAM" id="SSF57845">
    <property type="entry name" value="B-box zinc-binding domain"/>
    <property type="match status" value="1"/>
</dbReference>
<organism evidence="12 14">
    <name type="scientific">Rotaria magnacalcarata</name>
    <dbReference type="NCBI Taxonomy" id="392030"/>
    <lineage>
        <taxon>Eukaryota</taxon>
        <taxon>Metazoa</taxon>
        <taxon>Spiralia</taxon>
        <taxon>Gnathifera</taxon>
        <taxon>Rotifera</taxon>
        <taxon>Eurotatoria</taxon>
        <taxon>Bdelloidea</taxon>
        <taxon>Philodinida</taxon>
        <taxon>Philodinidae</taxon>
        <taxon>Rotaria</taxon>
    </lineage>
</organism>
<dbReference type="Pfam" id="PF22486">
    <property type="entry name" value="MATH_2"/>
    <property type="match status" value="1"/>
</dbReference>
<feature type="compositionally biased region" description="Acidic residues" evidence="8">
    <location>
        <begin position="474"/>
        <end position="484"/>
    </location>
</feature>
<dbReference type="Gene3D" id="3.30.40.10">
    <property type="entry name" value="Zinc/RING finger domain, C3HC4 (zinc finger)"/>
    <property type="match status" value="1"/>
</dbReference>
<keyword evidence="2" id="KW-0963">Cytoplasm</keyword>
<evidence type="ECO:0000313" key="14">
    <source>
        <dbReference type="Proteomes" id="UP000663856"/>
    </source>
</evidence>
<evidence type="ECO:0000256" key="4">
    <source>
        <dbReference type="ARBA" id="ARBA00022771"/>
    </source>
</evidence>
<dbReference type="CDD" id="cd03773">
    <property type="entry name" value="MATH_TRIM37"/>
    <property type="match status" value="1"/>
</dbReference>
<evidence type="ECO:0000256" key="8">
    <source>
        <dbReference type="SAM" id="MobiDB-lite"/>
    </source>
</evidence>
<protein>
    <submittedName>
        <fullName evidence="12">Uncharacterized protein</fullName>
    </submittedName>
</protein>
<dbReference type="Proteomes" id="UP000663856">
    <property type="component" value="Unassembled WGS sequence"/>
</dbReference>
<dbReference type="Proteomes" id="UP000663866">
    <property type="component" value="Unassembled WGS sequence"/>
</dbReference>
<dbReference type="SUPFAM" id="SSF57850">
    <property type="entry name" value="RING/U-box"/>
    <property type="match status" value="1"/>
</dbReference>
<evidence type="ECO:0000256" key="2">
    <source>
        <dbReference type="ARBA" id="ARBA00022490"/>
    </source>
</evidence>
<dbReference type="CDD" id="cd19779">
    <property type="entry name" value="Bbox2_TRIM37_C-VIII"/>
    <property type="match status" value="1"/>
</dbReference>
<evidence type="ECO:0000313" key="13">
    <source>
        <dbReference type="EMBL" id="CAF4155485.1"/>
    </source>
</evidence>
<accession>A0A816R460</accession>
<dbReference type="GO" id="GO:0006513">
    <property type="term" value="P:protein monoubiquitination"/>
    <property type="evidence" value="ECO:0007669"/>
    <property type="project" value="TreeGrafter"/>
</dbReference>
<dbReference type="AlphaFoldDB" id="A0A816R460"/>
<evidence type="ECO:0000256" key="3">
    <source>
        <dbReference type="ARBA" id="ARBA00022723"/>
    </source>
</evidence>
<dbReference type="PROSITE" id="PS50144">
    <property type="entry name" value="MATH"/>
    <property type="match status" value="1"/>
</dbReference>
<evidence type="ECO:0000256" key="7">
    <source>
        <dbReference type="SAM" id="Coils"/>
    </source>
</evidence>
<dbReference type="GO" id="GO:0016235">
    <property type="term" value="C:aggresome"/>
    <property type="evidence" value="ECO:0007669"/>
    <property type="project" value="TreeGrafter"/>
</dbReference>
<proteinExistence type="predicted"/>
<evidence type="ECO:0000313" key="15">
    <source>
        <dbReference type="Proteomes" id="UP000663866"/>
    </source>
</evidence>
<evidence type="ECO:0000313" key="12">
    <source>
        <dbReference type="EMBL" id="CAF2068928.1"/>
    </source>
</evidence>
<dbReference type="SMART" id="SM00061">
    <property type="entry name" value="MATH"/>
    <property type="match status" value="1"/>
</dbReference>
<dbReference type="GO" id="GO:0005778">
    <property type="term" value="C:peroxisomal membrane"/>
    <property type="evidence" value="ECO:0007669"/>
    <property type="project" value="TreeGrafter"/>
</dbReference>
<evidence type="ECO:0000259" key="11">
    <source>
        <dbReference type="PROSITE" id="PS50144"/>
    </source>
</evidence>
<reference evidence="12" key="1">
    <citation type="submission" date="2021-02" db="EMBL/GenBank/DDBJ databases">
        <authorList>
            <person name="Nowell W R."/>
        </authorList>
    </citation>
    <scope>NUCLEOTIDE SEQUENCE</scope>
</reference>
<evidence type="ECO:0000256" key="1">
    <source>
        <dbReference type="ARBA" id="ARBA00004496"/>
    </source>
</evidence>